<keyword evidence="12 19" id="KW-0133">Cell shape</keyword>
<keyword evidence="11 19" id="KW-0521">NADP</keyword>
<comment type="subcellular location">
    <subcellularLocation>
        <location evidence="3 19">Cytoplasm</location>
    </subcellularLocation>
</comment>
<feature type="active site" description="Proton donor" evidence="19">
    <location>
        <position position="246"/>
    </location>
</feature>
<keyword evidence="22" id="KW-1185">Reference proteome</keyword>
<dbReference type="Gene3D" id="3.30.43.10">
    <property type="entry name" value="Uridine Diphospho-n-acetylenolpyruvylglucosamine Reductase, domain 2"/>
    <property type="match status" value="1"/>
</dbReference>
<accession>A0ABZ1CJL0</accession>
<evidence type="ECO:0000256" key="1">
    <source>
        <dbReference type="ARBA" id="ARBA00001974"/>
    </source>
</evidence>
<dbReference type="PROSITE" id="PS51387">
    <property type="entry name" value="FAD_PCMH"/>
    <property type="match status" value="1"/>
</dbReference>
<dbReference type="InterPro" id="IPR016169">
    <property type="entry name" value="FAD-bd_PCMH_sub2"/>
</dbReference>
<feature type="active site" evidence="19">
    <location>
        <position position="195"/>
    </location>
</feature>
<comment type="function">
    <text evidence="2 19">Cell wall formation.</text>
</comment>
<dbReference type="InterPro" id="IPR003170">
    <property type="entry name" value="MurB"/>
</dbReference>
<dbReference type="GO" id="GO:0008762">
    <property type="term" value="F:UDP-N-acetylmuramate dehydrogenase activity"/>
    <property type="evidence" value="ECO:0007669"/>
    <property type="project" value="UniProtKB-EC"/>
</dbReference>
<dbReference type="InterPro" id="IPR016166">
    <property type="entry name" value="FAD-bd_PCMH"/>
</dbReference>
<evidence type="ECO:0000256" key="19">
    <source>
        <dbReference type="HAMAP-Rule" id="MF_00037"/>
    </source>
</evidence>
<dbReference type="PANTHER" id="PTHR21071">
    <property type="entry name" value="UDP-N-ACETYLENOLPYRUVOYLGLUCOSAMINE REDUCTASE"/>
    <property type="match status" value="1"/>
</dbReference>
<evidence type="ECO:0000259" key="20">
    <source>
        <dbReference type="PROSITE" id="PS51387"/>
    </source>
</evidence>
<dbReference type="InterPro" id="IPR011601">
    <property type="entry name" value="MurB_C"/>
</dbReference>
<dbReference type="EMBL" id="CP141769">
    <property type="protein sequence ID" value="WRS39426.1"/>
    <property type="molecule type" value="Genomic_DNA"/>
</dbReference>
<keyword evidence="15 19" id="KW-0131">Cell cycle</keyword>
<dbReference type="Pfam" id="PF01565">
    <property type="entry name" value="FAD_binding_4"/>
    <property type="match status" value="1"/>
</dbReference>
<evidence type="ECO:0000256" key="17">
    <source>
        <dbReference type="ARBA" id="ARBA00031026"/>
    </source>
</evidence>
<comment type="pathway">
    <text evidence="4 19">Cell wall biogenesis; peptidoglycan biosynthesis.</text>
</comment>
<dbReference type="HAMAP" id="MF_00037">
    <property type="entry name" value="MurB"/>
    <property type="match status" value="1"/>
</dbReference>
<dbReference type="Gene3D" id="3.90.78.10">
    <property type="entry name" value="UDP-N-acetylenolpyruvoylglucosamine reductase, C-terminal domain"/>
    <property type="match status" value="1"/>
</dbReference>
<feature type="domain" description="FAD-binding PCMH-type" evidence="20">
    <location>
        <begin position="38"/>
        <end position="231"/>
    </location>
</feature>
<evidence type="ECO:0000256" key="10">
    <source>
        <dbReference type="ARBA" id="ARBA00022827"/>
    </source>
</evidence>
<dbReference type="PANTHER" id="PTHR21071:SF4">
    <property type="entry name" value="UDP-N-ACETYLENOLPYRUVOYLGLUCOSAMINE REDUCTASE"/>
    <property type="match status" value="1"/>
</dbReference>
<evidence type="ECO:0000256" key="12">
    <source>
        <dbReference type="ARBA" id="ARBA00022960"/>
    </source>
</evidence>
<dbReference type="RefSeq" id="WP_324779957.1">
    <property type="nucleotide sequence ID" value="NZ_CP141769.1"/>
</dbReference>
<evidence type="ECO:0000313" key="22">
    <source>
        <dbReference type="Proteomes" id="UP001334732"/>
    </source>
</evidence>
<keyword evidence="8 19" id="KW-0132">Cell division</keyword>
<comment type="cofactor">
    <cofactor evidence="1 19">
        <name>FAD</name>
        <dbReference type="ChEBI" id="CHEBI:57692"/>
    </cofactor>
</comment>
<name>A0ABZ1CJL0_9PROT</name>
<evidence type="ECO:0000313" key="21">
    <source>
        <dbReference type="EMBL" id="WRS39426.1"/>
    </source>
</evidence>
<dbReference type="EC" id="1.3.1.98" evidence="5 19"/>
<dbReference type="NCBIfam" id="NF010480">
    <property type="entry name" value="PRK13905.1"/>
    <property type="match status" value="1"/>
</dbReference>
<sequence>MRHDYRMSEIDVAGGGGPVLRGRFLYNEPMKTHVSWRAGGAAQRVYIPADLEDLTWLVRSIPAHDDIHMVGLGSNLLVRDGGVSGVVILLHGVLTRIAIESRTHGLPPAPPDVDTALVYAQAGVASPKLARFAANHDLVGGEFWAGIPGTVGGAIAMNAGCYGSETWDKLVQVQTLDRNGQLNERLPDEYVTGYRHVALKLPHPEWFIGGWFRLERGDGAASRETIKALLKKRIATQPLSQPNAGSVFRNPPGDHAARLIEACGLKGFRIGDAQVSEKHANFIVNLGQATATDIERLIEHVEDTVEARTNVRLIREVRIIGERQ</sequence>
<keyword evidence="14 19" id="KW-0560">Oxidoreductase</keyword>
<evidence type="ECO:0000256" key="13">
    <source>
        <dbReference type="ARBA" id="ARBA00022984"/>
    </source>
</evidence>
<evidence type="ECO:0000256" key="15">
    <source>
        <dbReference type="ARBA" id="ARBA00023306"/>
    </source>
</evidence>
<evidence type="ECO:0000256" key="2">
    <source>
        <dbReference type="ARBA" id="ARBA00003921"/>
    </source>
</evidence>
<evidence type="ECO:0000256" key="16">
    <source>
        <dbReference type="ARBA" id="ARBA00023316"/>
    </source>
</evidence>
<gene>
    <name evidence="19 21" type="primary">murB</name>
    <name evidence="21" type="ORF">VA613_00745</name>
</gene>
<keyword evidence="13 19" id="KW-0573">Peptidoglycan synthesis</keyword>
<dbReference type="InterPro" id="IPR006094">
    <property type="entry name" value="Oxid_FAD_bind_N"/>
</dbReference>
<keyword evidence="16 19" id="KW-0961">Cell wall biogenesis/degradation</keyword>
<evidence type="ECO:0000256" key="6">
    <source>
        <dbReference type="ARBA" id="ARBA00015188"/>
    </source>
</evidence>
<evidence type="ECO:0000256" key="14">
    <source>
        <dbReference type="ARBA" id="ARBA00023002"/>
    </source>
</evidence>
<dbReference type="InterPro" id="IPR036318">
    <property type="entry name" value="FAD-bd_PCMH-like_sf"/>
</dbReference>
<evidence type="ECO:0000256" key="9">
    <source>
        <dbReference type="ARBA" id="ARBA00022630"/>
    </source>
</evidence>
<dbReference type="InterPro" id="IPR036635">
    <property type="entry name" value="MurB_C_sf"/>
</dbReference>
<evidence type="ECO:0000256" key="4">
    <source>
        <dbReference type="ARBA" id="ARBA00004752"/>
    </source>
</evidence>
<keyword evidence="10 19" id="KW-0274">FAD</keyword>
<evidence type="ECO:0000256" key="18">
    <source>
        <dbReference type="ARBA" id="ARBA00048914"/>
    </source>
</evidence>
<dbReference type="NCBIfam" id="TIGR00179">
    <property type="entry name" value="murB"/>
    <property type="match status" value="1"/>
</dbReference>
<reference evidence="21 22" key="1">
    <citation type="submission" date="2023-12" db="EMBL/GenBank/DDBJ databases">
        <title>Thiobacillus sedimentum sp. nov., a chemolithoautotrophic sulfur-oxidizing bacterium isolated from freshwater sediment.</title>
        <authorList>
            <person name="Luo J."/>
            <person name="Dai C."/>
        </authorList>
    </citation>
    <scope>NUCLEOTIDE SEQUENCE [LARGE SCALE GENOMIC DNA]</scope>
    <source>
        <strain evidence="21 22">SCUT-2</strain>
    </source>
</reference>
<comment type="catalytic activity">
    <reaction evidence="18 19">
        <text>UDP-N-acetyl-alpha-D-muramate + NADP(+) = UDP-N-acetyl-3-O-(1-carboxyvinyl)-alpha-D-glucosamine + NADPH + H(+)</text>
        <dbReference type="Rhea" id="RHEA:12248"/>
        <dbReference type="ChEBI" id="CHEBI:15378"/>
        <dbReference type="ChEBI" id="CHEBI:57783"/>
        <dbReference type="ChEBI" id="CHEBI:58349"/>
        <dbReference type="ChEBI" id="CHEBI:68483"/>
        <dbReference type="ChEBI" id="CHEBI:70757"/>
        <dbReference type="EC" id="1.3.1.98"/>
    </reaction>
</comment>
<evidence type="ECO:0000256" key="5">
    <source>
        <dbReference type="ARBA" id="ARBA00012518"/>
    </source>
</evidence>
<evidence type="ECO:0000256" key="3">
    <source>
        <dbReference type="ARBA" id="ARBA00004496"/>
    </source>
</evidence>
<dbReference type="Proteomes" id="UP001334732">
    <property type="component" value="Chromosome"/>
</dbReference>
<organism evidence="21 22">
    <name type="scientific">Thiobacillus sedimenti</name>
    <dbReference type="NCBI Taxonomy" id="3110231"/>
    <lineage>
        <taxon>Bacteria</taxon>
        <taxon>Pseudomonadati</taxon>
        <taxon>Pseudomonadota</taxon>
        <taxon>Betaproteobacteria</taxon>
        <taxon>Nitrosomonadales</taxon>
        <taxon>Thiobacillaceae</taxon>
        <taxon>Thiobacillus</taxon>
    </lineage>
</organism>
<comment type="similarity">
    <text evidence="19">Belongs to the MurB family.</text>
</comment>
<protein>
    <recommendedName>
        <fullName evidence="6 19">UDP-N-acetylenolpyruvoylglucosamine reductase</fullName>
        <ecNumber evidence="5 19">1.3.1.98</ecNumber>
    </recommendedName>
    <alternativeName>
        <fullName evidence="17 19">UDP-N-acetylmuramate dehydrogenase</fullName>
    </alternativeName>
</protein>
<dbReference type="Pfam" id="PF02873">
    <property type="entry name" value="MurB_C"/>
    <property type="match status" value="1"/>
</dbReference>
<evidence type="ECO:0000256" key="8">
    <source>
        <dbReference type="ARBA" id="ARBA00022618"/>
    </source>
</evidence>
<dbReference type="SUPFAM" id="SSF56194">
    <property type="entry name" value="Uridine diphospho-N-Acetylenolpyruvylglucosamine reductase, MurB, C-terminal domain"/>
    <property type="match status" value="1"/>
</dbReference>
<dbReference type="SUPFAM" id="SSF56176">
    <property type="entry name" value="FAD-binding/transporter-associated domain-like"/>
    <property type="match status" value="1"/>
</dbReference>
<evidence type="ECO:0000256" key="11">
    <source>
        <dbReference type="ARBA" id="ARBA00022857"/>
    </source>
</evidence>
<keyword evidence="9 19" id="KW-0285">Flavoprotein</keyword>
<proteinExistence type="inferred from homology"/>
<evidence type="ECO:0000256" key="7">
    <source>
        <dbReference type="ARBA" id="ARBA00022490"/>
    </source>
</evidence>
<dbReference type="InterPro" id="IPR016167">
    <property type="entry name" value="FAD-bd_PCMH_sub1"/>
</dbReference>
<feature type="active site" evidence="19">
    <location>
        <position position="316"/>
    </location>
</feature>
<keyword evidence="7 19" id="KW-0963">Cytoplasm</keyword>
<dbReference type="Gene3D" id="3.30.465.10">
    <property type="match status" value="1"/>
</dbReference>